<gene>
    <name evidence="2" type="ORF">FNYG_14196</name>
</gene>
<dbReference type="InterPro" id="IPR025213">
    <property type="entry name" value="Sim4_Fta2"/>
</dbReference>
<reference evidence="2 3" key="1">
    <citation type="submission" date="2017-06" db="EMBL/GenBank/DDBJ databases">
        <title>Genome of Fusarium nygamai isolate CS10214.</title>
        <authorList>
            <person name="Gardiner D.M."/>
            <person name="Obanor F."/>
            <person name="Kazan K."/>
        </authorList>
    </citation>
    <scope>NUCLEOTIDE SEQUENCE [LARGE SCALE GENOMIC DNA]</scope>
    <source>
        <strain evidence="2 3">CS10214</strain>
    </source>
</reference>
<accession>A0A2K0UTL9</accession>
<evidence type="ECO:0000313" key="3">
    <source>
        <dbReference type="Proteomes" id="UP000236664"/>
    </source>
</evidence>
<proteinExistence type="predicted"/>
<feature type="region of interest" description="Disordered" evidence="1">
    <location>
        <begin position="419"/>
        <end position="450"/>
    </location>
</feature>
<name>A0A2K0UTL9_GIBNY</name>
<keyword evidence="3" id="KW-1185">Reference proteome</keyword>
<dbReference type="Pfam" id="PF13095">
    <property type="entry name" value="FTA2"/>
    <property type="match status" value="1"/>
</dbReference>
<dbReference type="InterPro" id="IPR011009">
    <property type="entry name" value="Kinase-like_dom_sf"/>
</dbReference>
<dbReference type="EMBL" id="MTQA01000317">
    <property type="protein sequence ID" value="PNP61108.1"/>
    <property type="molecule type" value="Genomic_DNA"/>
</dbReference>
<sequence>MVSSPQALPFENCCAIPGLFFFVDCPDKAKHIKRSPSLLITSIQSNKYLQSLAQFSETTHTAAKCHHSKPLPDCDGPKLECFLDDITTDDFKILGFSGSGAHAQVWKAEIHGEVYAIKIFSDLPTKEPWFIFSALDKFPETDFSECDYEPLVANDELSQSTIDSLRLHATSFYNECRVFGRLKELGREHLAIKAYGYLEFNLDDERVQQKFPPFLEENELHSLFSQGKKDFTTADTIRALFNHNDLKIPLMAIVKEWIPLPRSQAMPFVLTEKQMRSLPQLLRNLHGLHKSGIVVRDLKMQQYLDGKLADFSFAWTIPHIFGPESGVRPRWSFESMAAWDLKCFQDMLDCFDRKADERAPRMRKHNLVAWRKDDVYDRLRPRPQMYGPSLPMLIYDGPVQPMLYRPPFDPAKINWRAVQKSTKKGAGRVTKTKAPQRRAPTEATKKRGSK</sequence>
<organism evidence="2 3">
    <name type="scientific">Gibberella nygamai</name>
    <name type="common">Bean root rot disease fungus</name>
    <name type="synonym">Fusarium nygamai</name>
    <dbReference type="NCBI Taxonomy" id="42673"/>
    <lineage>
        <taxon>Eukaryota</taxon>
        <taxon>Fungi</taxon>
        <taxon>Dikarya</taxon>
        <taxon>Ascomycota</taxon>
        <taxon>Pezizomycotina</taxon>
        <taxon>Sordariomycetes</taxon>
        <taxon>Hypocreomycetidae</taxon>
        <taxon>Hypocreales</taxon>
        <taxon>Nectriaceae</taxon>
        <taxon>Fusarium</taxon>
        <taxon>Fusarium fujikuroi species complex</taxon>
    </lineage>
</organism>
<dbReference type="Proteomes" id="UP000236664">
    <property type="component" value="Unassembled WGS sequence"/>
</dbReference>
<dbReference type="OrthoDB" id="3432781at2759"/>
<dbReference type="STRING" id="42673.A0A2K0UTL9"/>
<evidence type="ECO:0000313" key="2">
    <source>
        <dbReference type="EMBL" id="PNP61108.1"/>
    </source>
</evidence>
<protein>
    <recommendedName>
        <fullName evidence="4">Protein kinase domain-containing protein</fullName>
    </recommendedName>
</protein>
<dbReference type="AlphaFoldDB" id="A0A2K0UTL9"/>
<evidence type="ECO:0000256" key="1">
    <source>
        <dbReference type="SAM" id="MobiDB-lite"/>
    </source>
</evidence>
<comment type="caution">
    <text evidence="2">The sequence shown here is derived from an EMBL/GenBank/DDBJ whole genome shotgun (WGS) entry which is preliminary data.</text>
</comment>
<feature type="compositionally biased region" description="Basic and acidic residues" evidence="1">
    <location>
        <begin position="439"/>
        <end position="450"/>
    </location>
</feature>
<evidence type="ECO:0008006" key="4">
    <source>
        <dbReference type="Google" id="ProtNLM"/>
    </source>
</evidence>
<dbReference type="SUPFAM" id="SSF56112">
    <property type="entry name" value="Protein kinase-like (PK-like)"/>
    <property type="match status" value="1"/>
</dbReference>
<feature type="compositionally biased region" description="Basic residues" evidence="1">
    <location>
        <begin position="421"/>
        <end position="436"/>
    </location>
</feature>